<dbReference type="EMBL" id="MKKU01001472">
    <property type="protein sequence ID" value="RNE95272.1"/>
    <property type="molecule type" value="Genomic_DNA"/>
</dbReference>
<evidence type="ECO:0000313" key="2">
    <source>
        <dbReference type="EMBL" id="RNE95272.1"/>
    </source>
</evidence>
<keyword evidence="3" id="KW-1185">Reference proteome</keyword>
<dbReference type="InterPro" id="IPR056000">
    <property type="entry name" value="DUF7578"/>
</dbReference>
<dbReference type="RefSeq" id="XP_029223004.1">
    <property type="nucleotide sequence ID" value="XM_029376872.1"/>
</dbReference>
<evidence type="ECO:0000313" key="3">
    <source>
        <dbReference type="Proteomes" id="UP000284403"/>
    </source>
</evidence>
<gene>
    <name evidence="2" type="ORF">Tco025E_10081</name>
</gene>
<evidence type="ECO:0000259" key="1">
    <source>
        <dbReference type="Pfam" id="PF24466"/>
    </source>
</evidence>
<dbReference type="AlphaFoldDB" id="A0A3R7KIR8"/>
<dbReference type="Pfam" id="PF24466">
    <property type="entry name" value="DUF7578"/>
    <property type="match status" value="1"/>
</dbReference>
<dbReference type="GeneID" id="40323692"/>
<feature type="domain" description="DUF7578" evidence="1">
    <location>
        <begin position="41"/>
        <end position="84"/>
    </location>
</feature>
<name>A0A3R7KIR8_9TRYP</name>
<accession>A0A3R7KIR8</accession>
<sequence length="188" mass="21120">MQDRNPTAQPQRVEEAMQRQKWILTSTVEDVLRGRRCYKIGKIKLNNFFPSKLASRGVVKANYVSVGVLVRKPGEYVTDTALLQDKHYHRNIVGLHDSSAAQFAREEISQLDFTCFVASSPSSSTSFTVLVRAHFCRRIASSTLWGCAVGFQSCMPLSRRSAPQTSYGFGPKLRCRRRAQCLEGDVCP</sequence>
<comment type="caution">
    <text evidence="2">The sequence shown here is derived from an EMBL/GenBank/DDBJ whole genome shotgun (WGS) entry which is preliminary data.</text>
</comment>
<organism evidence="2 3">
    <name type="scientific">Trypanosoma conorhini</name>
    <dbReference type="NCBI Taxonomy" id="83891"/>
    <lineage>
        <taxon>Eukaryota</taxon>
        <taxon>Discoba</taxon>
        <taxon>Euglenozoa</taxon>
        <taxon>Kinetoplastea</taxon>
        <taxon>Metakinetoplastina</taxon>
        <taxon>Trypanosomatida</taxon>
        <taxon>Trypanosomatidae</taxon>
        <taxon>Trypanosoma</taxon>
    </lineage>
</organism>
<reference evidence="2 3" key="1">
    <citation type="journal article" date="2018" name="BMC Genomics">
        <title>Genomic comparison of Trypanosoma conorhini and Trypanosoma rangeli to Trypanosoma cruzi strains of high and low virulence.</title>
        <authorList>
            <person name="Bradwell K.R."/>
            <person name="Koparde V.N."/>
            <person name="Matveyev A.V."/>
            <person name="Serrano M.G."/>
            <person name="Alves J.M."/>
            <person name="Parikh H."/>
            <person name="Huang B."/>
            <person name="Lee V."/>
            <person name="Espinosa-Alvarez O."/>
            <person name="Ortiz P.A."/>
            <person name="Costa-Martins A.G."/>
            <person name="Teixeira M.M."/>
            <person name="Buck G.A."/>
        </authorList>
    </citation>
    <scope>NUCLEOTIDE SEQUENCE [LARGE SCALE GENOMIC DNA]</scope>
    <source>
        <strain evidence="2 3">025E</strain>
    </source>
</reference>
<proteinExistence type="predicted"/>
<dbReference type="Proteomes" id="UP000284403">
    <property type="component" value="Unassembled WGS sequence"/>
</dbReference>
<protein>
    <recommendedName>
        <fullName evidence="1">DUF7578 domain-containing protein</fullName>
    </recommendedName>
</protein>